<evidence type="ECO:0000313" key="1">
    <source>
        <dbReference type="EMBL" id="OHT16332.1"/>
    </source>
</evidence>
<name>A0A1J4L2Y1_9EUKA</name>
<dbReference type="GeneID" id="94848722"/>
<dbReference type="RefSeq" id="XP_068369468.1">
    <property type="nucleotide sequence ID" value="XM_068514018.1"/>
</dbReference>
<keyword evidence="2" id="KW-1185">Reference proteome</keyword>
<protein>
    <submittedName>
        <fullName evidence="1">Uncharacterized protein</fullName>
    </submittedName>
</protein>
<dbReference type="Proteomes" id="UP000179807">
    <property type="component" value="Unassembled WGS sequence"/>
</dbReference>
<evidence type="ECO:0000313" key="2">
    <source>
        <dbReference type="Proteomes" id="UP000179807"/>
    </source>
</evidence>
<organism evidence="1 2">
    <name type="scientific">Tritrichomonas foetus</name>
    <dbReference type="NCBI Taxonomy" id="1144522"/>
    <lineage>
        <taxon>Eukaryota</taxon>
        <taxon>Metamonada</taxon>
        <taxon>Parabasalia</taxon>
        <taxon>Tritrichomonadida</taxon>
        <taxon>Tritrichomonadidae</taxon>
        <taxon>Tritrichomonas</taxon>
    </lineage>
</organism>
<dbReference type="VEuPathDB" id="TrichDB:TRFO_41868"/>
<reference evidence="1" key="1">
    <citation type="submission" date="2016-10" db="EMBL/GenBank/DDBJ databases">
        <authorList>
            <person name="Benchimol M."/>
            <person name="Almeida L.G."/>
            <person name="Vasconcelos A.T."/>
            <person name="Perreira-Neves A."/>
            <person name="Rosa I.A."/>
            <person name="Tasca T."/>
            <person name="Bogo M.R."/>
            <person name="de Souza W."/>
        </authorList>
    </citation>
    <scope>NUCLEOTIDE SEQUENCE [LARGE SCALE GENOMIC DNA]</scope>
    <source>
        <strain evidence="1">K</strain>
    </source>
</reference>
<comment type="caution">
    <text evidence="1">The sequence shown here is derived from an EMBL/GenBank/DDBJ whole genome shotgun (WGS) entry which is preliminary data.</text>
</comment>
<proteinExistence type="predicted"/>
<dbReference type="AlphaFoldDB" id="A0A1J4L2Y1"/>
<accession>A0A1J4L2Y1</accession>
<gene>
    <name evidence="1" type="ORF">TRFO_41868</name>
</gene>
<dbReference type="EMBL" id="MLAK01000118">
    <property type="protein sequence ID" value="OHT16332.1"/>
    <property type="molecule type" value="Genomic_DNA"/>
</dbReference>
<sequence>MSDESKLQKVKEAFFDLDVNRLQYASPFLFLTRQIKCFYNENRERKSMIESQQIDQIMLNAAFQVKKTKLNKTKNDEEEIEEEKIDVVDDPEKLFTSEKEVVYYLPPTVNEQGIDAAYKGIINEKMTIILLQFTVSDYHSFHMGVFEYFIDKIAQYQSKVDLEFCVVTPHINKNFKFDQLKGYCTDSKNSHQKAKSYKLLKVGKRNVTSLFCQYTQRYIFRHVSQYRNDNL</sequence>